<dbReference type="AlphaFoldDB" id="A0A809RY18"/>
<proteinExistence type="predicted"/>
<evidence type="ECO:0000259" key="1">
    <source>
        <dbReference type="Pfam" id="PF08861"/>
    </source>
</evidence>
<reference evidence="3" key="1">
    <citation type="journal article" name="DNA Res.">
        <title>The physiological potential of anammox bacteria as revealed by their core genome structure.</title>
        <authorList>
            <person name="Okubo T."/>
            <person name="Toyoda A."/>
            <person name="Fukuhara K."/>
            <person name="Uchiyama I."/>
            <person name="Harigaya Y."/>
            <person name="Kuroiwa M."/>
            <person name="Suzuki T."/>
            <person name="Murakami Y."/>
            <person name="Suwa Y."/>
            <person name="Takami H."/>
        </authorList>
    </citation>
    <scope>NUCLEOTIDE SEQUENCE</scope>
    <source>
        <strain evidence="3">317325-3</strain>
    </source>
</reference>
<dbReference type="Proteomes" id="UP000662914">
    <property type="component" value="Chromosome"/>
</dbReference>
<organism evidence="3 4">
    <name type="scientific">Candidatus Desulfobacillus denitrificans</name>
    <dbReference type="NCBI Taxonomy" id="2608985"/>
    <lineage>
        <taxon>Bacteria</taxon>
        <taxon>Pseudomonadati</taxon>
        <taxon>Pseudomonadota</taxon>
        <taxon>Betaproteobacteria</taxon>
        <taxon>Candidatus Desulfobacillus</taxon>
    </lineage>
</organism>
<protein>
    <recommendedName>
        <fullName evidence="5">DUF1828 domain-containing protein</fullName>
    </recommendedName>
</protein>
<sequence>MIMIEDIQKLLDDYTRWLKDKTVLKQAGADWVEVTTPHLDRHNDHLQFYIRKDGNGYLLTDDGYIINDLISSGCPLDSPKRQELLKTTLAGFGVQVDGDQLLLHATPESFSIKKHNLIQAMLAVNDLFYLASPYVASLFYEDVMQWMDLADIRYTPKIKITGKSGYDHMFDFVIPKSRKQPERIVQAVSNPKKDTAEALVFKWLDTRETRPPESRLHAFLNDSTTTVSHSVIDALKNYDLEPVLWSQREQAREALAA</sequence>
<feature type="domain" description="DUF1828" evidence="1">
    <location>
        <begin position="36"/>
        <end position="124"/>
    </location>
</feature>
<evidence type="ECO:0000313" key="3">
    <source>
        <dbReference type="EMBL" id="BBO21247.1"/>
    </source>
</evidence>
<evidence type="ECO:0000313" key="4">
    <source>
        <dbReference type="Proteomes" id="UP000662914"/>
    </source>
</evidence>
<dbReference type="InterPro" id="IPR014960">
    <property type="entry name" value="DUF1828"/>
</dbReference>
<feature type="domain" description="DUF1829" evidence="2">
    <location>
        <begin position="162"/>
        <end position="248"/>
    </location>
</feature>
<evidence type="ECO:0000259" key="2">
    <source>
        <dbReference type="Pfam" id="PF08862"/>
    </source>
</evidence>
<name>A0A809RY18_9PROT</name>
<evidence type="ECO:0008006" key="5">
    <source>
        <dbReference type="Google" id="ProtNLM"/>
    </source>
</evidence>
<dbReference type="EMBL" id="AP021857">
    <property type="protein sequence ID" value="BBO21247.1"/>
    <property type="molecule type" value="Genomic_DNA"/>
</dbReference>
<accession>A0A809RY18</accession>
<dbReference type="Pfam" id="PF08861">
    <property type="entry name" value="DUF1828"/>
    <property type="match status" value="1"/>
</dbReference>
<dbReference type="KEGG" id="ddz:DSYM_19460"/>
<gene>
    <name evidence="3" type="ORF">DSYM_19460</name>
</gene>
<dbReference type="InterPro" id="IPR014961">
    <property type="entry name" value="DUF1829"/>
</dbReference>
<dbReference type="Pfam" id="PF08862">
    <property type="entry name" value="DUF1829"/>
    <property type="match status" value="1"/>
</dbReference>